<dbReference type="PANTHER" id="PTHR31543:SF0">
    <property type="entry name" value="DYNEIN REGULATORY COMPLEX SUBUNIT 4"/>
    <property type="match status" value="1"/>
</dbReference>
<comment type="similarity">
    <text evidence="4 17">Belongs to the E2F/DP family.</text>
</comment>
<keyword evidence="15" id="KW-0966">Cell projection</keyword>
<keyword evidence="8" id="KW-0282">Flagellum</keyword>
<evidence type="ECO:0000256" key="9">
    <source>
        <dbReference type="ARBA" id="ARBA00023015"/>
    </source>
</evidence>
<evidence type="ECO:0000256" key="11">
    <source>
        <dbReference type="ARBA" id="ARBA00023069"/>
    </source>
</evidence>
<evidence type="ECO:0000256" key="15">
    <source>
        <dbReference type="ARBA" id="ARBA00023273"/>
    </source>
</evidence>
<evidence type="ECO:0000256" key="1">
    <source>
        <dbReference type="ARBA" id="ARBA00004230"/>
    </source>
</evidence>
<proteinExistence type="inferred from homology"/>
<dbReference type="Proteomes" id="UP000646548">
    <property type="component" value="Unassembled WGS sequence"/>
</dbReference>
<comment type="subcellular location">
    <subcellularLocation>
        <location evidence="1">Cell projection</location>
        <location evidence="1">Cilium</location>
        <location evidence="1">Flagellum</location>
    </subcellularLocation>
    <subcellularLocation>
        <location evidence="2">Cytoplasm</location>
        <location evidence="2">Cytoskeleton</location>
    </subcellularLocation>
    <subcellularLocation>
        <location evidence="17">Nucleus</location>
    </subcellularLocation>
</comment>
<evidence type="ECO:0000256" key="14">
    <source>
        <dbReference type="ARBA" id="ARBA00023212"/>
    </source>
</evidence>
<dbReference type="GO" id="GO:0031514">
    <property type="term" value="C:motile cilium"/>
    <property type="evidence" value="ECO:0007669"/>
    <property type="project" value="UniProtKB-SubCell"/>
</dbReference>
<gene>
    <name evidence="21" type="ORF">FQA47_006552</name>
</gene>
<sequence>MDSEDCVDGELEETPIYGRKMKSLHFLTTKFVQLLEESENGELDLRHAVSTLAVGKKRRIYDITNVLQGIGLIRKKSKNLVKWQSDSFDGKSTPRHTARRSHSKSCTFCLFKRLILLFLLLIAHKIIYYVFFLKVPNCPAKYQIHLKSVTGPMDVVLFNKCSASSVRLVLPVPPSEEVLQSAKSAMSSSEEKENITEAQQPSAIVQYGAKWPPKRKGTSKKSAKANVQTLINGRTKEETTKEQIEEYIAHLQEQLDREMDERNYFQLERDQVHTLGQITAKKLEEVLAEEKNLEKGLEEDEEHHQVEIKVYKQKMKHLLCEHQSTISELKEEALVSKEKLQKELDQLELEFHKKIKAGMVEIQELNNDLFERKRLLLQDEIMATRNNWEQQVTKTAAKYEEHLKLFQEEMENTEASLVMNYELERDTHMVAFQEEMSEVFNSTQEVTMLREQNRDIISEIQNKISQEKEIQVQYLPKAQKTNVKRKAESSFKYKQSIKTPETKTVDDLKLENETLEQKFKKLQLEKEQLYNSVMPTIEGTREKVGLRSTLLRRKLQDLTDSLEKSQAQLFTVLSVPNMDHTVLSEIANKSEEDLDRRKSAIRNIAYKKNEIWKARSHLLLTSEEKQMFNSHG</sequence>
<dbReference type="PANTHER" id="PTHR31543">
    <property type="entry name" value="DYNEIN REGULATORY COMPLEX SUBUNIT 4"/>
    <property type="match status" value="1"/>
</dbReference>
<evidence type="ECO:0000256" key="17">
    <source>
        <dbReference type="RuleBase" id="RU003796"/>
    </source>
</evidence>
<dbReference type="GO" id="GO:0005794">
    <property type="term" value="C:Golgi apparatus"/>
    <property type="evidence" value="ECO:0007669"/>
    <property type="project" value="TreeGrafter"/>
</dbReference>
<evidence type="ECO:0000256" key="6">
    <source>
        <dbReference type="ARBA" id="ARBA00022490"/>
    </source>
</evidence>
<keyword evidence="10 18" id="KW-0175">Coiled coil</keyword>
<evidence type="ECO:0000256" key="12">
    <source>
        <dbReference type="ARBA" id="ARBA00023125"/>
    </source>
</evidence>
<keyword evidence="9 17" id="KW-0805">Transcription regulation</keyword>
<evidence type="ECO:0000259" key="20">
    <source>
        <dbReference type="SMART" id="SM01372"/>
    </source>
</evidence>
<organism evidence="21 22">
    <name type="scientific">Oryzias melastigma</name>
    <name type="common">Marine medaka</name>
    <dbReference type="NCBI Taxonomy" id="30732"/>
    <lineage>
        <taxon>Eukaryota</taxon>
        <taxon>Metazoa</taxon>
        <taxon>Chordata</taxon>
        <taxon>Craniata</taxon>
        <taxon>Vertebrata</taxon>
        <taxon>Euteleostomi</taxon>
        <taxon>Actinopterygii</taxon>
        <taxon>Neopterygii</taxon>
        <taxon>Teleostei</taxon>
        <taxon>Neoteleostei</taxon>
        <taxon>Acanthomorphata</taxon>
        <taxon>Ovalentaria</taxon>
        <taxon>Atherinomorphae</taxon>
        <taxon>Beloniformes</taxon>
        <taxon>Adrianichthyidae</taxon>
        <taxon>Oryziinae</taxon>
        <taxon>Oryzias</taxon>
    </lineage>
</organism>
<name>A0A834F963_ORYME</name>
<dbReference type="GO" id="GO:0031267">
    <property type="term" value="F:small GTPase binding"/>
    <property type="evidence" value="ECO:0007669"/>
    <property type="project" value="InterPro"/>
</dbReference>
<dbReference type="InterPro" id="IPR036388">
    <property type="entry name" value="WH-like_DNA-bd_sf"/>
</dbReference>
<dbReference type="GO" id="GO:0005667">
    <property type="term" value="C:transcription regulator complex"/>
    <property type="evidence" value="ECO:0007669"/>
    <property type="project" value="InterPro"/>
</dbReference>
<dbReference type="Gene3D" id="1.10.10.10">
    <property type="entry name" value="Winged helix-like DNA-binding domain superfamily/Winged helix DNA-binding domain"/>
    <property type="match status" value="1"/>
</dbReference>
<evidence type="ECO:0000256" key="5">
    <source>
        <dbReference type="ARBA" id="ARBA00021301"/>
    </source>
</evidence>
<dbReference type="Pfam" id="PF13851">
    <property type="entry name" value="GAS"/>
    <property type="match status" value="1"/>
</dbReference>
<dbReference type="GO" id="GO:0030317">
    <property type="term" value="P:flagellated sperm motility"/>
    <property type="evidence" value="ECO:0007669"/>
    <property type="project" value="TreeGrafter"/>
</dbReference>
<evidence type="ECO:0000313" key="21">
    <source>
        <dbReference type="EMBL" id="KAF6722612.1"/>
    </source>
</evidence>
<dbReference type="InterPro" id="IPR036390">
    <property type="entry name" value="WH_DNA-bd_sf"/>
</dbReference>
<dbReference type="EMBL" id="WKFB01000450">
    <property type="protein sequence ID" value="KAF6722612.1"/>
    <property type="molecule type" value="Genomic_DNA"/>
</dbReference>
<feature type="coiled-coil region" evidence="18">
    <location>
        <begin position="505"/>
        <end position="568"/>
    </location>
</feature>
<evidence type="ECO:0000256" key="10">
    <source>
        <dbReference type="ARBA" id="ARBA00023054"/>
    </source>
</evidence>
<evidence type="ECO:0000256" key="8">
    <source>
        <dbReference type="ARBA" id="ARBA00022846"/>
    </source>
</evidence>
<dbReference type="GO" id="GO:0005874">
    <property type="term" value="C:microtubule"/>
    <property type="evidence" value="ECO:0007669"/>
    <property type="project" value="UniProtKB-KW"/>
</dbReference>
<comment type="caution">
    <text evidence="21">The sequence shown here is derived from an EMBL/GenBank/DDBJ whole genome shotgun (WGS) entry which is preliminary data.</text>
</comment>
<dbReference type="GO" id="GO:0005634">
    <property type="term" value="C:nucleus"/>
    <property type="evidence" value="ECO:0007669"/>
    <property type="project" value="UniProtKB-SubCell"/>
</dbReference>
<evidence type="ECO:0000256" key="18">
    <source>
        <dbReference type="SAM" id="Coils"/>
    </source>
</evidence>
<dbReference type="InterPro" id="IPR003316">
    <property type="entry name" value="E2F_WHTH_DNA-bd_dom"/>
</dbReference>
<feature type="coiled-coil region" evidence="18">
    <location>
        <begin position="234"/>
        <end position="357"/>
    </location>
</feature>
<keyword evidence="13 17" id="KW-0804">Transcription</keyword>
<keyword evidence="17" id="KW-0539">Nucleus</keyword>
<evidence type="ECO:0000256" key="16">
    <source>
        <dbReference type="ARBA" id="ARBA00031568"/>
    </source>
</evidence>
<dbReference type="GO" id="GO:0006355">
    <property type="term" value="P:regulation of DNA-templated transcription"/>
    <property type="evidence" value="ECO:0007669"/>
    <property type="project" value="InterPro"/>
</dbReference>
<dbReference type="InterPro" id="IPR025593">
    <property type="entry name" value="GAS8_dom"/>
</dbReference>
<dbReference type="GO" id="GO:0003677">
    <property type="term" value="F:DNA binding"/>
    <property type="evidence" value="ECO:0007669"/>
    <property type="project" value="UniProtKB-KW"/>
</dbReference>
<keyword evidence="19" id="KW-1133">Transmembrane helix</keyword>
<keyword evidence="12 17" id="KW-0238">DNA-binding</keyword>
<feature type="transmembrane region" description="Helical" evidence="19">
    <location>
        <begin position="110"/>
        <end position="131"/>
    </location>
</feature>
<evidence type="ECO:0000256" key="4">
    <source>
        <dbReference type="ARBA" id="ARBA00010940"/>
    </source>
</evidence>
<keyword evidence="14" id="KW-0206">Cytoskeleton</keyword>
<dbReference type="InterPro" id="IPR039308">
    <property type="entry name" value="GAS8"/>
</dbReference>
<dbReference type="AlphaFoldDB" id="A0A834F963"/>
<keyword evidence="19" id="KW-0812">Transmembrane</keyword>
<dbReference type="FunFam" id="1.10.10.10:FF:000008">
    <property type="entry name" value="E2F transcription factor 1"/>
    <property type="match status" value="1"/>
</dbReference>
<protein>
    <recommendedName>
        <fullName evidence="5">Dynein regulatory complex subunit 4</fullName>
    </recommendedName>
    <alternativeName>
        <fullName evidence="16">Growth arrest-specific protein 8</fullName>
    </alternativeName>
</protein>
<evidence type="ECO:0000313" key="22">
    <source>
        <dbReference type="Proteomes" id="UP000646548"/>
    </source>
</evidence>
<dbReference type="SUPFAM" id="SSF46785">
    <property type="entry name" value="Winged helix' DNA-binding domain"/>
    <property type="match status" value="1"/>
</dbReference>
<evidence type="ECO:0000256" key="2">
    <source>
        <dbReference type="ARBA" id="ARBA00004245"/>
    </source>
</evidence>
<feature type="domain" description="E2F/DP family winged-helix DNA-binding" evidence="20">
    <location>
        <begin position="19"/>
        <end position="85"/>
    </location>
</feature>
<comment type="similarity">
    <text evidence="3">Belongs to the DRC4 family.</text>
</comment>
<evidence type="ECO:0000256" key="7">
    <source>
        <dbReference type="ARBA" id="ARBA00022701"/>
    </source>
</evidence>
<reference evidence="21" key="1">
    <citation type="journal article" name="BMC Genomics">
        <title>Long-read sequencing and de novo genome assembly of marine medaka (Oryzias melastigma).</title>
        <authorList>
            <person name="Liang P."/>
            <person name="Saqib H.S.A."/>
            <person name="Ni X."/>
            <person name="Shen Y."/>
        </authorList>
    </citation>
    <scope>NUCLEOTIDE SEQUENCE</scope>
    <source>
        <strain evidence="21">Bigg-433</strain>
    </source>
</reference>
<accession>A0A834F963</accession>
<keyword evidence="6" id="KW-0963">Cytoplasm</keyword>
<dbReference type="SMART" id="SM01372">
    <property type="entry name" value="E2F_TDP"/>
    <property type="match status" value="1"/>
</dbReference>
<keyword evidence="7" id="KW-0493">Microtubule</keyword>
<dbReference type="Pfam" id="PF02319">
    <property type="entry name" value="WHD_E2F_TDP"/>
    <property type="match status" value="1"/>
</dbReference>
<keyword evidence="19" id="KW-0472">Membrane</keyword>
<evidence type="ECO:0000256" key="19">
    <source>
        <dbReference type="SAM" id="Phobius"/>
    </source>
</evidence>
<keyword evidence="11" id="KW-0969">Cilium</keyword>
<evidence type="ECO:0000256" key="3">
    <source>
        <dbReference type="ARBA" id="ARBA00009859"/>
    </source>
</evidence>
<evidence type="ECO:0000256" key="13">
    <source>
        <dbReference type="ARBA" id="ARBA00023163"/>
    </source>
</evidence>
<dbReference type="GO" id="GO:0008017">
    <property type="term" value="F:microtubule binding"/>
    <property type="evidence" value="ECO:0007669"/>
    <property type="project" value="InterPro"/>
</dbReference>